<sequence>MPRTTLKNIAQAAGLSTTTVSLVLNDKPHHISKKKCQLVKDLAIKMNYRPNRLAVGLIKKQSKNIGLIVPDISNAFFAEMTKGVEDIVRSNKYNLLLCNSNGRNNLELECINMLADSSVDGLIITMSPESFGAKEQLSLNALKSLGLHAVIVDSFNEINQFSTVSIDNFQAACSAVEYLISLGHKRIACITGPIGPKTTENRLNGYKYSLKKHNISYNENMVFHGDYHYQSGYDAVAVLLANKPTAIFCLNDQMAYGAVKALKKQGLRVPDDISVIGFDNIFFSQMVEVPLSTVSQPIYKLGEKAAQILITELTTKQKTQHLVLEHTLKIRQSTAKINN</sequence>
<dbReference type="Gene3D" id="1.10.260.40">
    <property type="entry name" value="lambda repressor-like DNA-binding domains"/>
    <property type="match status" value="1"/>
</dbReference>
<dbReference type="SUPFAM" id="SSF53822">
    <property type="entry name" value="Periplasmic binding protein-like I"/>
    <property type="match status" value="1"/>
</dbReference>
<dbReference type="RefSeq" id="WP_183859863.1">
    <property type="nucleotide sequence ID" value="NZ_JACHFH010000007.1"/>
</dbReference>
<protein>
    <submittedName>
        <fullName evidence="5">LacI family transcriptional regulator</fullName>
    </submittedName>
</protein>
<dbReference type="PANTHER" id="PTHR30146:SF109">
    <property type="entry name" value="HTH-TYPE TRANSCRIPTIONAL REGULATOR GALS"/>
    <property type="match status" value="1"/>
</dbReference>
<dbReference type="PANTHER" id="PTHR30146">
    <property type="entry name" value="LACI-RELATED TRANSCRIPTIONAL REPRESSOR"/>
    <property type="match status" value="1"/>
</dbReference>
<dbReference type="InterPro" id="IPR046335">
    <property type="entry name" value="LacI/GalR-like_sensor"/>
</dbReference>
<dbReference type="SMART" id="SM00354">
    <property type="entry name" value="HTH_LACI"/>
    <property type="match status" value="1"/>
</dbReference>
<dbReference type="InterPro" id="IPR010982">
    <property type="entry name" value="Lambda_DNA-bd_dom_sf"/>
</dbReference>
<dbReference type="CDD" id="cd06267">
    <property type="entry name" value="PBP1_LacI_sugar_binding-like"/>
    <property type="match status" value="1"/>
</dbReference>
<proteinExistence type="predicted"/>
<keyword evidence="3" id="KW-0804">Transcription</keyword>
<dbReference type="InterPro" id="IPR000843">
    <property type="entry name" value="HTH_LacI"/>
</dbReference>
<dbReference type="EMBL" id="JACHFH010000007">
    <property type="protein sequence ID" value="MBB5335665.1"/>
    <property type="molecule type" value="Genomic_DNA"/>
</dbReference>
<reference evidence="5 6" key="1">
    <citation type="submission" date="2020-08" db="EMBL/GenBank/DDBJ databases">
        <title>Genomic Encyclopedia of Type Strains, Phase IV (KMG-IV): sequencing the most valuable type-strain genomes for metagenomic binning, comparative biology and taxonomic classification.</title>
        <authorList>
            <person name="Goeker M."/>
        </authorList>
    </citation>
    <scope>NUCLEOTIDE SEQUENCE [LARGE SCALE GENOMIC DNA]</scope>
    <source>
        <strain evidence="5 6">DSM 24661</strain>
    </source>
</reference>
<dbReference type="Gene3D" id="3.40.50.2300">
    <property type="match status" value="2"/>
</dbReference>
<evidence type="ECO:0000313" key="6">
    <source>
        <dbReference type="Proteomes" id="UP000559117"/>
    </source>
</evidence>
<dbReference type="Pfam" id="PF00356">
    <property type="entry name" value="LacI"/>
    <property type="match status" value="1"/>
</dbReference>
<name>A0A840UT38_9FIRM</name>
<dbReference type="GO" id="GO:0000976">
    <property type="term" value="F:transcription cis-regulatory region binding"/>
    <property type="evidence" value="ECO:0007669"/>
    <property type="project" value="TreeGrafter"/>
</dbReference>
<evidence type="ECO:0000259" key="4">
    <source>
        <dbReference type="PROSITE" id="PS50932"/>
    </source>
</evidence>
<keyword evidence="1" id="KW-0805">Transcription regulation</keyword>
<accession>A0A840UT38</accession>
<keyword evidence="2" id="KW-0238">DNA-binding</keyword>
<dbReference type="PROSITE" id="PS50932">
    <property type="entry name" value="HTH_LACI_2"/>
    <property type="match status" value="1"/>
</dbReference>
<dbReference type="AlphaFoldDB" id="A0A840UT38"/>
<feature type="domain" description="HTH lacI-type" evidence="4">
    <location>
        <begin position="4"/>
        <end position="59"/>
    </location>
</feature>
<dbReference type="Proteomes" id="UP000559117">
    <property type="component" value="Unassembled WGS sequence"/>
</dbReference>
<evidence type="ECO:0000256" key="1">
    <source>
        <dbReference type="ARBA" id="ARBA00023015"/>
    </source>
</evidence>
<keyword evidence="6" id="KW-1185">Reference proteome</keyword>
<gene>
    <name evidence="5" type="ORF">HNR32_000797</name>
</gene>
<evidence type="ECO:0000256" key="2">
    <source>
        <dbReference type="ARBA" id="ARBA00023125"/>
    </source>
</evidence>
<evidence type="ECO:0000256" key="3">
    <source>
        <dbReference type="ARBA" id="ARBA00023163"/>
    </source>
</evidence>
<organism evidence="5 6">
    <name type="scientific">Pectinatus brassicae</name>
    <dbReference type="NCBI Taxonomy" id="862415"/>
    <lineage>
        <taxon>Bacteria</taxon>
        <taxon>Bacillati</taxon>
        <taxon>Bacillota</taxon>
        <taxon>Negativicutes</taxon>
        <taxon>Selenomonadales</taxon>
        <taxon>Selenomonadaceae</taxon>
        <taxon>Pectinatus</taxon>
    </lineage>
</organism>
<dbReference type="GO" id="GO:0003700">
    <property type="term" value="F:DNA-binding transcription factor activity"/>
    <property type="evidence" value="ECO:0007669"/>
    <property type="project" value="TreeGrafter"/>
</dbReference>
<dbReference type="SUPFAM" id="SSF47413">
    <property type="entry name" value="lambda repressor-like DNA-binding domains"/>
    <property type="match status" value="1"/>
</dbReference>
<evidence type="ECO:0000313" key="5">
    <source>
        <dbReference type="EMBL" id="MBB5335665.1"/>
    </source>
</evidence>
<dbReference type="InterPro" id="IPR028082">
    <property type="entry name" value="Peripla_BP_I"/>
</dbReference>
<dbReference type="CDD" id="cd01392">
    <property type="entry name" value="HTH_LacI"/>
    <property type="match status" value="1"/>
</dbReference>
<dbReference type="Pfam" id="PF13377">
    <property type="entry name" value="Peripla_BP_3"/>
    <property type="match status" value="1"/>
</dbReference>
<comment type="caution">
    <text evidence="5">The sequence shown here is derived from an EMBL/GenBank/DDBJ whole genome shotgun (WGS) entry which is preliminary data.</text>
</comment>